<sequence>MKAYKRNILTATCPETNWKKIRKPAHATFSAHTQVFRLVPTYRPCNGYELLHVRQTLT</sequence>
<reference evidence="1" key="1">
    <citation type="submission" date="2015-07" db="EMBL/GenBank/DDBJ databases">
        <title>MeaNS - Measles Nucleotide Surveillance Program.</title>
        <authorList>
            <person name="Tran T."/>
            <person name="Druce J."/>
        </authorList>
    </citation>
    <scope>NUCLEOTIDE SEQUENCE</scope>
    <source>
        <strain evidence="1">UCB-OBI-ISO-001</strain>
        <tissue evidence="1">Gonad</tissue>
    </source>
</reference>
<accession>A0A0L8GNJ4</accession>
<organism evidence="1">
    <name type="scientific">Octopus bimaculoides</name>
    <name type="common">California two-spotted octopus</name>
    <dbReference type="NCBI Taxonomy" id="37653"/>
    <lineage>
        <taxon>Eukaryota</taxon>
        <taxon>Metazoa</taxon>
        <taxon>Spiralia</taxon>
        <taxon>Lophotrochozoa</taxon>
        <taxon>Mollusca</taxon>
        <taxon>Cephalopoda</taxon>
        <taxon>Coleoidea</taxon>
        <taxon>Octopodiformes</taxon>
        <taxon>Octopoda</taxon>
        <taxon>Incirrata</taxon>
        <taxon>Octopodidae</taxon>
        <taxon>Octopus</taxon>
    </lineage>
</organism>
<protein>
    <submittedName>
        <fullName evidence="1">Uncharacterized protein</fullName>
    </submittedName>
</protein>
<dbReference type="AlphaFoldDB" id="A0A0L8GNJ4"/>
<gene>
    <name evidence="1" type="ORF">OCBIM_22030774mg</name>
</gene>
<name>A0A0L8GNJ4_OCTBM</name>
<proteinExistence type="predicted"/>
<dbReference type="EMBL" id="KQ421086">
    <property type="protein sequence ID" value="KOF78424.1"/>
    <property type="molecule type" value="Genomic_DNA"/>
</dbReference>
<evidence type="ECO:0000313" key="1">
    <source>
        <dbReference type="EMBL" id="KOF78424.1"/>
    </source>
</evidence>